<keyword evidence="2" id="KW-0732">Signal</keyword>
<evidence type="ECO:0000313" key="4">
    <source>
        <dbReference type="Proteomes" id="UP001620262"/>
    </source>
</evidence>
<sequence length="141" mass="16742">MKGYLIVGFITAVFAVTAVAQEDEREGEHHMMMGKMMHDKETSHMEPKMRQMFSLMQQIENENNPQKREQLMEQHMNSMRANMRMINDLNESGDDSESETEGDERINKMEGQLRMMQVMMDQMMEHSSYSEMKMLQKHRDK</sequence>
<protein>
    <submittedName>
        <fullName evidence="3">Uncharacterized protein</fullName>
    </submittedName>
</protein>
<feature type="compositionally biased region" description="Acidic residues" evidence="1">
    <location>
        <begin position="91"/>
        <end position="102"/>
    </location>
</feature>
<dbReference type="RefSeq" id="WP_149982865.1">
    <property type="nucleotide sequence ID" value="NZ_CABVLM010000014.1"/>
</dbReference>
<evidence type="ECO:0000313" key="3">
    <source>
        <dbReference type="EMBL" id="MFK3863990.1"/>
    </source>
</evidence>
<evidence type="ECO:0000256" key="1">
    <source>
        <dbReference type="SAM" id="MobiDB-lite"/>
    </source>
</evidence>
<reference evidence="3 4" key="1">
    <citation type="submission" date="2024-11" db="EMBL/GenBank/DDBJ databases">
        <title>The Natural Products Discovery Center: Release of the First 8490 Sequenced Strains for Exploring Actinobacteria Biosynthetic Diversity.</title>
        <authorList>
            <person name="Kalkreuter E."/>
            <person name="Kautsar S.A."/>
            <person name="Yang D."/>
            <person name="Bader C.D."/>
            <person name="Teijaro C.N."/>
            <person name="Fluegel L."/>
            <person name="Davis C.M."/>
            <person name="Simpson J.R."/>
            <person name="Lauterbach L."/>
            <person name="Steele A.D."/>
            <person name="Gui C."/>
            <person name="Meng S."/>
            <person name="Li G."/>
            <person name="Viehrig K."/>
            <person name="Ye F."/>
            <person name="Su P."/>
            <person name="Kiefer A.F."/>
            <person name="Nichols A."/>
            <person name="Cepeda A.J."/>
            <person name="Yan W."/>
            <person name="Fan B."/>
            <person name="Jiang Y."/>
            <person name="Adhikari A."/>
            <person name="Zheng C.-J."/>
            <person name="Schuster L."/>
            <person name="Cowan T.M."/>
            <person name="Smanski M.J."/>
            <person name="Chevrette M.G."/>
            <person name="De Carvalho L.P.S."/>
            <person name="Shen B."/>
        </authorList>
    </citation>
    <scope>NUCLEOTIDE SEQUENCE [LARGE SCALE GENOMIC DNA]</scope>
    <source>
        <strain evidence="3 4">NPDC078403</strain>
    </source>
</reference>
<feature type="signal peptide" evidence="2">
    <location>
        <begin position="1"/>
        <end position="20"/>
    </location>
</feature>
<dbReference type="Proteomes" id="UP001620262">
    <property type="component" value="Unassembled WGS sequence"/>
</dbReference>
<gene>
    <name evidence="3" type="ORF">ACI2JU_08890</name>
</gene>
<name>A0ABW8KZK2_9GAMM</name>
<feature type="chain" id="PRO_5046953296" evidence="2">
    <location>
        <begin position="21"/>
        <end position="141"/>
    </location>
</feature>
<feature type="region of interest" description="Disordered" evidence="1">
    <location>
        <begin position="87"/>
        <end position="109"/>
    </location>
</feature>
<proteinExistence type="predicted"/>
<dbReference type="EMBL" id="JBJDOT010000009">
    <property type="protein sequence ID" value="MFK3863990.1"/>
    <property type="molecule type" value="Genomic_DNA"/>
</dbReference>
<comment type="caution">
    <text evidence="3">The sequence shown here is derived from an EMBL/GenBank/DDBJ whole genome shotgun (WGS) entry which is preliminary data.</text>
</comment>
<accession>A0ABW8KZK2</accession>
<organism evidence="3 4">
    <name type="scientific">Pseudoalteromonas rhizosphaerae</name>
    <dbReference type="NCBI Taxonomy" id="2518973"/>
    <lineage>
        <taxon>Bacteria</taxon>
        <taxon>Pseudomonadati</taxon>
        <taxon>Pseudomonadota</taxon>
        <taxon>Gammaproteobacteria</taxon>
        <taxon>Alteromonadales</taxon>
        <taxon>Pseudoalteromonadaceae</taxon>
        <taxon>Pseudoalteromonas</taxon>
    </lineage>
</organism>
<keyword evidence="4" id="KW-1185">Reference proteome</keyword>
<evidence type="ECO:0000256" key="2">
    <source>
        <dbReference type="SAM" id="SignalP"/>
    </source>
</evidence>